<protein>
    <submittedName>
        <fullName evidence="1">Uncharacterized protein</fullName>
    </submittedName>
</protein>
<keyword evidence="2" id="KW-1185">Reference proteome</keyword>
<accession>A0ABV0GM78</accession>
<proteinExistence type="predicted"/>
<name>A0ABV0GM78_PAENI</name>
<reference evidence="1 2" key="1">
    <citation type="journal article" date="2024" name="Appl. Microbiol. Biotechnol.">
        <title>Biosynthetic gene clusters with biotechnological applications in novel Antarctic isolates from Actinomycetota.</title>
        <authorList>
            <person name="Bruna P."/>
            <person name="Nunez-Montero K."/>
            <person name="Contreras M.J."/>
            <person name="Leal K."/>
            <person name="Garcia M."/>
            <person name="Abanto M."/>
            <person name="Barrientos L."/>
        </authorList>
    </citation>
    <scope>NUCLEOTIDE SEQUENCE [LARGE SCALE GENOMIC DNA]</scope>
    <source>
        <strain evidence="1 2">Se16.17</strain>
    </source>
</reference>
<organism evidence="1 2">
    <name type="scientific">Paenarthrobacter nicotinovorans</name>
    <name type="common">Arthrobacter nicotinovorans</name>
    <dbReference type="NCBI Taxonomy" id="29320"/>
    <lineage>
        <taxon>Bacteria</taxon>
        <taxon>Bacillati</taxon>
        <taxon>Actinomycetota</taxon>
        <taxon>Actinomycetes</taxon>
        <taxon>Micrococcales</taxon>
        <taxon>Micrococcaceae</taxon>
        <taxon>Paenarthrobacter</taxon>
    </lineage>
</organism>
<gene>
    <name evidence="1" type="ORF">V3C41_00555</name>
</gene>
<sequence length="75" mass="8203">MTDPAQVLNIGSLRPGDNVMAQARCDASDRFDGLVDVVAPDLAIAWLIDSAGYRRMFDLEDFTAWLSQSQTTPDA</sequence>
<dbReference type="Proteomes" id="UP001448614">
    <property type="component" value="Unassembled WGS sequence"/>
</dbReference>
<evidence type="ECO:0000313" key="2">
    <source>
        <dbReference type="Proteomes" id="UP001448614"/>
    </source>
</evidence>
<dbReference type="EMBL" id="JBBMFV010000001">
    <property type="protein sequence ID" value="MEO3939554.1"/>
    <property type="molecule type" value="Genomic_DNA"/>
</dbReference>
<evidence type="ECO:0000313" key="1">
    <source>
        <dbReference type="EMBL" id="MEO3939554.1"/>
    </source>
</evidence>
<comment type="caution">
    <text evidence="1">The sequence shown here is derived from an EMBL/GenBank/DDBJ whole genome shotgun (WGS) entry which is preliminary data.</text>
</comment>
<dbReference type="RefSeq" id="WP_347781541.1">
    <property type="nucleotide sequence ID" value="NZ_JBBMFV010000001.1"/>
</dbReference>